<evidence type="ECO:0000313" key="1">
    <source>
        <dbReference type="EMBL" id="MBI4210088.1"/>
    </source>
</evidence>
<proteinExistence type="predicted"/>
<name>A0A8T3YLZ3_9ARCH</name>
<organism evidence="1 2">
    <name type="scientific">Candidatus Iainarchaeum sp</name>
    <dbReference type="NCBI Taxonomy" id="3101447"/>
    <lineage>
        <taxon>Archaea</taxon>
        <taxon>Candidatus Iainarchaeota</taxon>
        <taxon>Candidatus Iainarchaeia</taxon>
        <taxon>Candidatus Iainarchaeales</taxon>
        <taxon>Candidatus Iainarchaeaceae</taxon>
        <taxon>Candidatus Iainarchaeum</taxon>
    </lineage>
</organism>
<reference evidence="1" key="1">
    <citation type="submission" date="2020-07" db="EMBL/GenBank/DDBJ databases">
        <title>Huge and variable diversity of episymbiotic CPR bacteria and DPANN archaea in groundwater ecosystems.</title>
        <authorList>
            <person name="He C.Y."/>
            <person name="Keren R."/>
            <person name="Whittaker M."/>
            <person name="Farag I.F."/>
            <person name="Doudna J."/>
            <person name="Cate J.H.D."/>
            <person name="Banfield J.F."/>
        </authorList>
    </citation>
    <scope>NUCLEOTIDE SEQUENCE</scope>
    <source>
        <strain evidence="1">NC_groundwater_1296_Ag_S-0.2um_52_80</strain>
    </source>
</reference>
<accession>A0A8T3YLZ3</accession>
<dbReference type="AlphaFoldDB" id="A0A8T3YLZ3"/>
<gene>
    <name evidence="1" type="ORF">HY544_01095</name>
</gene>
<comment type="caution">
    <text evidence="1">The sequence shown here is derived from an EMBL/GenBank/DDBJ whole genome shotgun (WGS) entry which is preliminary data.</text>
</comment>
<evidence type="ECO:0000313" key="2">
    <source>
        <dbReference type="Proteomes" id="UP000732298"/>
    </source>
</evidence>
<dbReference type="EMBL" id="JACQPB010000015">
    <property type="protein sequence ID" value="MBI4210088.1"/>
    <property type="molecule type" value="Genomic_DNA"/>
</dbReference>
<sequence>MEKESGFENRRLDLVDKWIPEEKVYEELVRLGIPKIGIGIGILRGFDKRGLHESDLELYRKAIFALGPKTLNELAEYSFQVGMPKQWSKLNTSEQAKMAIRAFYRPLRAILNDKSLGMKGYHLRLCGLSELTPTPFRIDIDKGGKIGPANLEFGLFFNEKQEPCVIFGSMQGHSREAVEEFKGKTGQNILEFFADKFKKAFPKSRLFALNPKFHYYQAPHRGVVLGKLKDKGQISREEMFSYRLATEHLDKHGPQFLRPHFPAAIAGVPEYINLEAVRKVHPLVQQRIHDIITTETGMHKAAYKKAGFQQSEQKLWPLKRARRR</sequence>
<dbReference type="Proteomes" id="UP000732298">
    <property type="component" value="Unassembled WGS sequence"/>
</dbReference>
<protein>
    <submittedName>
        <fullName evidence="1">Uncharacterized protein</fullName>
    </submittedName>
</protein>